<dbReference type="EMBL" id="JBGMSU010000009">
    <property type="protein sequence ID" value="MFA0939660.1"/>
    <property type="molecule type" value="Genomic_DNA"/>
</dbReference>
<sequence>MTYGIRGAASTSAYHTHTQTETQPFAELKLDQGQLQEKTERLKEKGYFTVPMSETTRSYLHQQSSLSNPAWRNGPIGRIVDLQTTEHERPMTKVAKDIATSLTGREQQLRPHEFQLRRVDKPRSEKWHQDRAPLKVICISAIEGRGTEFVKSTESKAVFTHGQYAEMTPLDAEAVKQKIKVAKSDRFYFFAGKGITEESIPKLVHRSPEETGRSIFMARWK</sequence>
<reference evidence="2 3" key="1">
    <citation type="submission" date="2024-06" db="EMBL/GenBank/DDBJ databases">
        <title>Genome sequences for Pseudomonas syringae strains with characterized LPS.</title>
        <authorList>
            <person name="Baltrus D.A."/>
            <person name="Krings L."/>
        </authorList>
    </citation>
    <scope>NUCLEOTIDE SEQUENCE [LARGE SCALE GENOMIC DNA]</scope>
    <source>
        <strain evidence="2 3">NCPPB2708</strain>
    </source>
</reference>
<keyword evidence="3" id="KW-1185">Reference proteome</keyword>
<name>A0ABV4PHT2_9PSED</name>
<gene>
    <name evidence="2" type="ORF">ACDH53_19870</name>
</gene>
<accession>A0ABV4PHT2</accession>
<comment type="caution">
    <text evidence="2">The sequence shown here is derived from an EMBL/GenBank/DDBJ whole genome shotgun (WGS) entry which is preliminary data.</text>
</comment>
<dbReference type="InterPro" id="IPR014955">
    <property type="entry name" value="DUF1826"/>
</dbReference>
<dbReference type="RefSeq" id="WP_024670877.1">
    <property type="nucleotide sequence ID" value="NZ_AVEE02000212.1"/>
</dbReference>
<dbReference type="Pfam" id="PF08856">
    <property type="entry name" value="DUF1826"/>
    <property type="match status" value="1"/>
</dbReference>
<evidence type="ECO:0000256" key="1">
    <source>
        <dbReference type="SAM" id="MobiDB-lite"/>
    </source>
</evidence>
<proteinExistence type="predicted"/>
<feature type="compositionally biased region" description="Polar residues" evidence="1">
    <location>
        <begin position="9"/>
        <end position="23"/>
    </location>
</feature>
<evidence type="ECO:0000313" key="2">
    <source>
        <dbReference type="EMBL" id="MFA0939660.1"/>
    </source>
</evidence>
<protein>
    <submittedName>
        <fullName evidence="2">DUF1826 domain-containing protein</fullName>
    </submittedName>
</protein>
<dbReference type="Proteomes" id="UP001569512">
    <property type="component" value="Unassembled WGS sequence"/>
</dbReference>
<organism evidence="2 3">
    <name type="scientific">Pseudomonas tremae</name>
    <dbReference type="NCBI Taxonomy" id="200454"/>
    <lineage>
        <taxon>Bacteria</taxon>
        <taxon>Pseudomonadati</taxon>
        <taxon>Pseudomonadota</taxon>
        <taxon>Gammaproteobacteria</taxon>
        <taxon>Pseudomonadales</taxon>
        <taxon>Pseudomonadaceae</taxon>
        <taxon>Pseudomonas</taxon>
    </lineage>
</organism>
<feature type="region of interest" description="Disordered" evidence="1">
    <location>
        <begin position="1"/>
        <end position="24"/>
    </location>
</feature>
<evidence type="ECO:0000313" key="3">
    <source>
        <dbReference type="Proteomes" id="UP001569512"/>
    </source>
</evidence>